<accession>M4E4X9</accession>
<proteinExistence type="predicted"/>
<sequence>MTKSDDENDELKPYLTESVLNFSRSYTVKFILHYHQLSINRFDRNTQTSTGLKIKKRRLLKRQLLVLDLFMIVRNSSFLEDIRTRRKAV</sequence>
<dbReference type="HOGENOM" id="CLU_2457946_0_0_1"/>
<name>M4E4X9_BRACM</name>
<dbReference type="Proteomes" id="UP000011750">
    <property type="component" value="Chromosome A01"/>
</dbReference>
<reference evidence="1 2" key="1">
    <citation type="journal article" date="2011" name="Nat. Genet.">
        <title>The genome of the mesopolyploid crop species Brassica rapa.</title>
        <authorList>
            <consortium name="Brassica rapa Genome Sequencing Project Consortium"/>
            <person name="Wang X."/>
            <person name="Wang H."/>
            <person name="Wang J."/>
            <person name="Sun R."/>
            <person name="Wu J."/>
            <person name="Liu S."/>
            <person name="Bai Y."/>
            <person name="Mun J.H."/>
            <person name="Bancroft I."/>
            <person name="Cheng F."/>
            <person name="Huang S."/>
            <person name="Li X."/>
            <person name="Hua W."/>
            <person name="Wang J."/>
            <person name="Wang X."/>
            <person name="Freeling M."/>
            <person name="Pires J.C."/>
            <person name="Paterson A.H."/>
            <person name="Chalhoub B."/>
            <person name="Wang B."/>
            <person name="Hayward A."/>
            <person name="Sharpe A.G."/>
            <person name="Park B.S."/>
            <person name="Weisshaar B."/>
            <person name="Liu B."/>
            <person name="Li B."/>
            <person name="Liu B."/>
            <person name="Tong C."/>
            <person name="Song C."/>
            <person name="Duran C."/>
            <person name="Peng C."/>
            <person name="Geng C."/>
            <person name="Koh C."/>
            <person name="Lin C."/>
            <person name="Edwards D."/>
            <person name="Mu D."/>
            <person name="Shen D."/>
            <person name="Soumpourou E."/>
            <person name="Li F."/>
            <person name="Fraser F."/>
            <person name="Conant G."/>
            <person name="Lassalle G."/>
            <person name="King G.J."/>
            <person name="Bonnema G."/>
            <person name="Tang H."/>
            <person name="Wang H."/>
            <person name="Belcram H."/>
            <person name="Zhou H."/>
            <person name="Hirakawa H."/>
            <person name="Abe H."/>
            <person name="Guo H."/>
            <person name="Wang H."/>
            <person name="Jin H."/>
            <person name="Parkin I.A."/>
            <person name="Batley J."/>
            <person name="Kim J.S."/>
            <person name="Just J."/>
            <person name="Li J."/>
            <person name="Xu J."/>
            <person name="Deng J."/>
            <person name="Kim J.A."/>
            <person name="Li J."/>
            <person name="Yu J."/>
            <person name="Meng J."/>
            <person name="Wang J."/>
            <person name="Min J."/>
            <person name="Poulain J."/>
            <person name="Wang J."/>
            <person name="Hatakeyama K."/>
            <person name="Wu K."/>
            <person name="Wang L."/>
            <person name="Fang L."/>
            <person name="Trick M."/>
            <person name="Links M.G."/>
            <person name="Zhao M."/>
            <person name="Jin M."/>
            <person name="Ramchiary N."/>
            <person name="Drou N."/>
            <person name="Berkman P.J."/>
            <person name="Cai Q."/>
            <person name="Huang Q."/>
            <person name="Li R."/>
            <person name="Tabata S."/>
            <person name="Cheng S."/>
            <person name="Zhang S."/>
            <person name="Zhang S."/>
            <person name="Huang S."/>
            <person name="Sato S."/>
            <person name="Sun S."/>
            <person name="Kwon S.J."/>
            <person name="Choi S.R."/>
            <person name="Lee T.H."/>
            <person name="Fan W."/>
            <person name="Zhao X."/>
            <person name="Tan X."/>
            <person name="Xu X."/>
            <person name="Wang Y."/>
            <person name="Qiu Y."/>
            <person name="Yin Y."/>
            <person name="Li Y."/>
            <person name="Du Y."/>
            <person name="Liao Y."/>
            <person name="Lim Y."/>
            <person name="Narusaka Y."/>
            <person name="Wang Y."/>
            <person name="Wang Z."/>
            <person name="Li Z."/>
            <person name="Wang Z."/>
            <person name="Xiong Z."/>
            <person name="Zhang Z."/>
        </authorList>
    </citation>
    <scope>NUCLEOTIDE SEQUENCE [LARGE SCALE GENOMIC DNA]</scope>
    <source>
        <strain evidence="1 2">cv. Chiifu-401-42</strain>
    </source>
</reference>
<evidence type="ECO:0000313" key="1">
    <source>
        <dbReference type="EnsemblPlants" id="Bra023833.1-P"/>
    </source>
</evidence>
<protein>
    <submittedName>
        <fullName evidence="1">Uncharacterized protein</fullName>
    </submittedName>
</protein>
<keyword evidence="2" id="KW-1185">Reference proteome</keyword>
<evidence type="ECO:0000313" key="2">
    <source>
        <dbReference type="Proteomes" id="UP000011750"/>
    </source>
</evidence>
<organism evidence="1 2">
    <name type="scientific">Brassica campestris</name>
    <name type="common">Field mustard</name>
    <dbReference type="NCBI Taxonomy" id="3711"/>
    <lineage>
        <taxon>Eukaryota</taxon>
        <taxon>Viridiplantae</taxon>
        <taxon>Streptophyta</taxon>
        <taxon>Embryophyta</taxon>
        <taxon>Tracheophyta</taxon>
        <taxon>Spermatophyta</taxon>
        <taxon>Magnoliopsida</taxon>
        <taxon>eudicotyledons</taxon>
        <taxon>Gunneridae</taxon>
        <taxon>Pentapetalae</taxon>
        <taxon>rosids</taxon>
        <taxon>malvids</taxon>
        <taxon>Brassicales</taxon>
        <taxon>Brassicaceae</taxon>
        <taxon>Brassiceae</taxon>
        <taxon>Brassica</taxon>
    </lineage>
</organism>
<reference evidence="1 2" key="2">
    <citation type="journal article" date="2018" name="Hortic Res">
        <title>Improved Brassica rapa reference genome by single-molecule sequencing and chromosome conformation capture technologies.</title>
        <authorList>
            <person name="Zhang L."/>
            <person name="Cai X."/>
            <person name="Wu J."/>
            <person name="Liu M."/>
            <person name="Grob S."/>
            <person name="Cheng F."/>
            <person name="Liang J."/>
            <person name="Cai C."/>
            <person name="Liu Z."/>
            <person name="Liu B."/>
            <person name="Wang F."/>
            <person name="Li S."/>
            <person name="Liu F."/>
            <person name="Li X."/>
            <person name="Cheng L."/>
            <person name="Yang W."/>
            <person name="Li M.H."/>
            <person name="Grossniklaus U."/>
            <person name="Zheng H."/>
            <person name="Wang X."/>
        </authorList>
    </citation>
    <scope>NUCLEOTIDE SEQUENCE [LARGE SCALE GENOMIC DNA]</scope>
    <source>
        <strain evidence="1 2">cv. Chiifu-401-42</strain>
    </source>
</reference>
<dbReference type="AlphaFoldDB" id="M4E4X9"/>
<reference evidence="1" key="3">
    <citation type="submission" date="2023-03" db="UniProtKB">
        <authorList>
            <consortium name="EnsemblPlants"/>
        </authorList>
    </citation>
    <scope>IDENTIFICATION</scope>
    <source>
        <strain evidence="1">cv. Chiifu-401-42</strain>
    </source>
</reference>
<dbReference type="InParanoid" id="M4E4X9"/>
<dbReference type="EnsemblPlants" id="Bra023833.1">
    <property type="protein sequence ID" value="Bra023833.1-P"/>
    <property type="gene ID" value="Bra023833"/>
</dbReference>
<dbReference type="Gramene" id="Bra023833.1">
    <property type="protein sequence ID" value="Bra023833.1-P"/>
    <property type="gene ID" value="Bra023833"/>
</dbReference>